<comment type="caution">
    <text evidence="1">The sequence shown here is derived from an EMBL/GenBank/DDBJ whole genome shotgun (WGS) entry which is preliminary data.</text>
</comment>
<keyword evidence="2" id="KW-1185">Reference proteome</keyword>
<sequence>MMFSLIRSGISAWASIMKSFDVEMKGSYEGYTTTAPFVFRKSMPIVQIPARVSKPSPMPVQVNANGVKKLRVVKKPRKTFSPTAQKSLLRDIVAYDDPTPMDLVTEVIKEADDLRELFRKMRVELEHLAQLANLQDQACVERTLEFLSDAKDDLELVDPELGVGLHDCWDSEYLGRFSEFLRVHGTKAHLKLKQKTDAIVLILQTAAQAARQCKAEYQ</sequence>
<gene>
    <name evidence="1" type="ORF">BDV95DRAFT_608228</name>
</gene>
<dbReference type="AlphaFoldDB" id="A0A7C8MIG5"/>
<proteinExistence type="predicted"/>
<organism evidence="1 2">
    <name type="scientific">Massariosphaeria phaeospora</name>
    <dbReference type="NCBI Taxonomy" id="100035"/>
    <lineage>
        <taxon>Eukaryota</taxon>
        <taxon>Fungi</taxon>
        <taxon>Dikarya</taxon>
        <taxon>Ascomycota</taxon>
        <taxon>Pezizomycotina</taxon>
        <taxon>Dothideomycetes</taxon>
        <taxon>Pleosporomycetidae</taxon>
        <taxon>Pleosporales</taxon>
        <taxon>Pleosporales incertae sedis</taxon>
        <taxon>Massariosphaeria</taxon>
    </lineage>
</organism>
<evidence type="ECO:0000313" key="2">
    <source>
        <dbReference type="Proteomes" id="UP000481861"/>
    </source>
</evidence>
<dbReference type="EMBL" id="JAADJZ010000014">
    <property type="protein sequence ID" value="KAF2870224.1"/>
    <property type="molecule type" value="Genomic_DNA"/>
</dbReference>
<evidence type="ECO:0000313" key="1">
    <source>
        <dbReference type="EMBL" id="KAF2870224.1"/>
    </source>
</evidence>
<dbReference type="Proteomes" id="UP000481861">
    <property type="component" value="Unassembled WGS sequence"/>
</dbReference>
<protein>
    <submittedName>
        <fullName evidence="1">Uncharacterized protein</fullName>
    </submittedName>
</protein>
<reference evidence="1 2" key="1">
    <citation type="submission" date="2020-01" db="EMBL/GenBank/DDBJ databases">
        <authorList>
            <consortium name="DOE Joint Genome Institute"/>
            <person name="Haridas S."/>
            <person name="Albert R."/>
            <person name="Binder M."/>
            <person name="Bloem J."/>
            <person name="Labutti K."/>
            <person name="Salamov A."/>
            <person name="Andreopoulos B."/>
            <person name="Baker S.E."/>
            <person name="Barry K."/>
            <person name="Bills G."/>
            <person name="Bluhm B.H."/>
            <person name="Cannon C."/>
            <person name="Castanera R."/>
            <person name="Culley D.E."/>
            <person name="Daum C."/>
            <person name="Ezra D."/>
            <person name="Gonzalez J.B."/>
            <person name="Henrissat B."/>
            <person name="Kuo A."/>
            <person name="Liang C."/>
            <person name="Lipzen A."/>
            <person name="Lutzoni F."/>
            <person name="Magnuson J."/>
            <person name="Mondo S."/>
            <person name="Nolan M."/>
            <person name="Ohm R."/>
            <person name="Pangilinan J."/>
            <person name="Park H.-J.H."/>
            <person name="Ramirez L."/>
            <person name="Alfaro M."/>
            <person name="Sun H."/>
            <person name="Tritt A."/>
            <person name="Yoshinaga Y."/>
            <person name="Zwiers L.-H.L."/>
            <person name="Turgeon B.G."/>
            <person name="Goodwin S.B."/>
            <person name="Spatafora J.W."/>
            <person name="Crous P.W."/>
            <person name="Grigoriev I.V."/>
        </authorList>
    </citation>
    <scope>NUCLEOTIDE SEQUENCE [LARGE SCALE GENOMIC DNA]</scope>
    <source>
        <strain evidence="1 2">CBS 611.86</strain>
    </source>
</reference>
<name>A0A7C8MIG5_9PLEO</name>
<accession>A0A7C8MIG5</accession>